<proteinExistence type="inferred from homology"/>
<gene>
    <name evidence="9" type="ORF">BCL93_11465</name>
</gene>
<dbReference type="PRINTS" id="PR00690">
    <property type="entry name" value="ADHESNFAMILY"/>
</dbReference>
<evidence type="ECO:0000256" key="5">
    <source>
        <dbReference type="ARBA" id="ARBA00022729"/>
    </source>
</evidence>
<dbReference type="InterPro" id="IPR006129">
    <property type="entry name" value="AdhesinB"/>
</dbReference>
<evidence type="ECO:0000256" key="7">
    <source>
        <dbReference type="SAM" id="MobiDB-lite"/>
    </source>
</evidence>
<keyword evidence="4" id="KW-0479">Metal-binding</keyword>
<evidence type="ECO:0000256" key="4">
    <source>
        <dbReference type="ARBA" id="ARBA00022723"/>
    </source>
</evidence>
<dbReference type="GO" id="GO:0007155">
    <property type="term" value="P:cell adhesion"/>
    <property type="evidence" value="ECO:0007669"/>
    <property type="project" value="InterPro"/>
</dbReference>
<dbReference type="InterPro" id="IPR050492">
    <property type="entry name" value="Bact_metal-bind_prot9"/>
</dbReference>
<dbReference type="Pfam" id="PF01297">
    <property type="entry name" value="ZnuA"/>
    <property type="match status" value="1"/>
</dbReference>
<dbReference type="GO" id="GO:0046872">
    <property type="term" value="F:metal ion binding"/>
    <property type="evidence" value="ECO:0007669"/>
    <property type="project" value="UniProtKB-KW"/>
</dbReference>
<accession>A0A328XFT9</accession>
<dbReference type="EMBL" id="QLSX01000014">
    <property type="protein sequence ID" value="RAR57700.1"/>
    <property type="molecule type" value="Genomic_DNA"/>
</dbReference>
<evidence type="ECO:0000256" key="1">
    <source>
        <dbReference type="ARBA" id="ARBA00004196"/>
    </source>
</evidence>
<feature type="compositionally biased region" description="Basic and acidic residues" evidence="7">
    <location>
        <begin position="328"/>
        <end position="353"/>
    </location>
</feature>
<dbReference type="InterPro" id="IPR006128">
    <property type="entry name" value="Lipoprotein_PsaA-like"/>
</dbReference>
<sequence>MRHILPFGLSLVAASLAVTLASSPLYAAEPIDDEPINVVASFSVLADMVEQVGGEHVAVTALVGPDSDPHMFSPSPTEARAVAKADLVVFNGLNYEGWMERLITASDYDGALVTATDGISPLTFQGHDHGDHETHAHGQEHDHSGHDHAQGSPDPHAWQDLRNATTYVANIRDGLIAADPAHADAYRTNASRYSEAITALDEELHALLAEVPASSSVITGHEAFDYFANAYGISFLSPTGLSTSAEPSAADLARLIDVIRDEGISALFNESMTSTATLEQLAEETGLPIAGTLYSGSLSAEGEASTYLGMMRHNARVLHDALGVAGHQADRASEHEHEEGHDHDHDHEHQHEH</sequence>
<evidence type="ECO:0000256" key="3">
    <source>
        <dbReference type="ARBA" id="ARBA00022448"/>
    </source>
</evidence>
<feature type="region of interest" description="Disordered" evidence="7">
    <location>
        <begin position="325"/>
        <end position="353"/>
    </location>
</feature>
<dbReference type="GO" id="GO:0030313">
    <property type="term" value="C:cell envelope"/>
    <property type="evidence" value="ECO:0007669"/>
    <property type="project" value="UniProtKB-SubCell"/>
</dbReference>
<evidence type="ECO:0000313" key="9">
    <source>
        <dbReference type="EMBL" id="RAR57700.1"/>
    </source>
</evidence>
<dbReference type="InterPro" id="IPR006127">
    <property type="entry name" value="ZnuA-like"/>
</dbReference>
<dbReference type="Gene3D" id="3.40.50.1980">
    <property type="entry name" value="Nitrogenase molybdenum iron protein domain"/>
    <property type="match status" value="2"/>
</dbReference>
<organism evidence="9 10">
    <name type="scientific">Onishia taeanensis</name>
    <dbReference type="NCBI Taxonomy" id="284577"/>
    <lineage>
        <taxon>Bacteria</taxon>
        <taxon>Pseudomonadati</taxon>
        <taxon>Pseudomonadota</taxon>
        <taxon>Gammaproteobacteria</taxon>
        <taxon>Oceanospirillales</taxon>
        <taxon>Halomonadaceae</taxon>
        <taxon>Onishia</taxon>
    </lineage>
</organism>
<feature type="region of interest" description="Disordered" evidence="7">
    <location>
        <begin position="123"/>
        <end position="158"/>
    </location>
</feature>
<dbReference type="PRINTS" id="PR00691">
    <property type="entry name" value="ADHESINB"/>
</dbReference>
<dbReference type="Proteomes" id="UP000249700">
    <property type="component" value="Unassembled WGS sequence"/>
</dbReference>
<dbReference type="RefSeq" id="WP_112056230.1">
    <property type="nucleotide sequence ID" value="NZ_QLSX01000014.1"/>
</dbReference>
<dbReference type="AlphaFoldDB" id="A0A328XFT9"/>
<dbReference type="SUPFAM" id="SSF53807">
    <property type="entry name" value="Helical backbone' metal receptor"/>
    <property type="match status" value="1"/>
</dbReference>
<feature type="signal peptide" evidence="8">
    <location>
        <begin position="1"/>
        <end position="27"/>
    </location>
</feature>
<keyword evidence="5 8" id="KW-0732">Signal</keyword>
<keyword evidence="3 6" id="KW-0813">Transport</keyword>
<comment type="subcellular location">
    <subcellularLocation>
        <location evidence="1">Cell envelope</location>
    </subcellularLocation>
</comment>
<feature type="chain" id="PRO_5016416957" evidence="8">
    <location>
        <begin position="28"/>
        <end position="353"/>
    </location>
</feature>
<dbReference type="PANTHER" id="PTHR42953">
    <property type="entry name" value="HIGH-AFFINITY ZINC UPTAKE SYSTEM PROTEIN ZNUA-RELATED"/>
    <property type="match status" value="1"/>
</dbReference>
<dbReference type="GO" id="GO:0030001">
    <property type="term" value="P:metal ion transport"/>
    <property type="evidence" value="ECO:0007669"/>
    <property type="project" value="InterPro"/>
</dbReference>
<comment type="caution">
    <text evidence="9">The sequence shown here is derived from an EMBL/GenBank/DDBJ whole genome shotgun (WGS) entry which is preliminary data.</text>
</comment>
<feature type="compositionally biased region" description="Basic and acidic residues" evidence="7">
    <location>
        <begin position="126"/>
        <end position="149"/>
    </location>
</feature>
<evidence type="ECO:0000256" key="6">
    <source>
        <dbReference type="RuleBase" id="RU003512"/>
    </source>
</evidence>
<evidence type="ECO:0000256" key="2">
    <source>
        <dbReference type="ARBA" id="ARBA00011028"/>
    </source>
</evidence>
<protein>
    <submittedName>
        <fullName evidence="9">Zinc/manganese transport system substrate-binding protein</fullName>
    </submittedName>
</protein>
<dbReference type="PANTHER" id="PTHR42953:SF1">
    <property type="entry name" value="METAL-BINDING PROTEIN HI_0362-RELATED"/>
    <property type="match status" value="1"/>
</dbReference>
<evidence type="ECO:0000313" key="10">
    <source>
        <dbReference type="Proteomes" id="UP000249700"/>
    </source>
</evidence>
<comment type="similarity">
    <text evidence="2 6">Belongs to the bacterial solute-binding protein 9 family.</text>
</comment>
<name>A0A328XFT9_9GAMM</name>
<evidence type="ECO:0000256" key="8">
    <source>
        <dbReference type="SAM" id="SignalP"/>
    </source>
</evidence>
<reference evidence="9 10" key="1">
    <citation type="submission" date="2018-06" db="EMBL/GenBank/DDBJ databases">
        <title>Comparative analysis of microorganisms from saline springs in Andes Mountain Range, Colombia.</title>
        <authorList>
            <person name="Rubin E."/>
        </authorList>
    </citation>
    <scope>NUCLEOTIDE SEQUENCE [LARGE SCALE GENOMIC DNA]</scope>
    <source>
        <strain evidence="9 10">USBA-857</strain>
    </source>
</reference>
<dbReference type="OrthoDB" id="9793396at2"/>